<evidence type="ECO:0000313" key="3">
    <source>
        <dbReference type="Proteomes" id="UP000887226"/>
    </source>
</evidence>
<organism evidence="2 3">
    <name type="scientific">Calycina marina</name>
    <dbReference type="NCBI Taxonomy" id="1763456"/>
    <lineage>
        <taxon>Eukaryota</taxon>
        <taxon>Fungi</taxon>
        <taxon>Dikarya</taxon>
        <taxon>Ascomycota</taxon>
        <taxon>Pezizomycotina</taxon>
        <taxon>Leotiomycetes</taxon>
        <taxon>Helotiales</taxon>
        <taxon>Pezizellaceae</taxon>
        <taxon>Calycina</taxon>
    </lineage>
</organism>
<dbReference type="PANTHER" id="PTHR42085:SF2">
    <property type="entry name" value="F-BOX DOMAIN-CONTAINING PROTEIN"/>
    <property type="match status" value="1"/>
</dbReference>
<dbReference type="Proteomes" id="UP000887226">
    <property type="component" value="Unassembled WGS sequence"/>
</dbReference>
<dbReference type="Pfam" id="PF24864">
    <property type="entry name" value="DUF7730"/>
    <property type="match status" value="1"/>
</dbReference>
<protein>
    <recommendedName>
        <fullName evidence="1">DUF7730 domain-containing protein</fullName>
    </recommendedName>
</protein>
<evidence type="ECO:0000313" key="2">
    <source>
        <dbReference type="EMBL" id="KAG9243667.1"/>
    </source>
</evidence>
<feature type="domain" description="DUF7730" evidence="1">
    <location>
        <begin position="7"/>
        <end position="105"/>
    </location>
</feature>
<evidence type="ECO:0000259" key="1">
    <source>
        <dbReference type="Pfam" id="PF24864"/>
    </source>
</evidence>
<proteinExistence type="predicted"/>
<comment type="caution">
    <text evidence="2">The sequence shown here is derived from an EMBL/GenBank/DDBJ whole genome shotgun (WGS) entry which is preliminary data.</text>
</comment>
<keyword evidence="3" id="KW-1185">Reference proteome</keyword>
<gene>
    <name evidence="2" type="ORF">BJ878DRAFT_108752</name>
</gene>
<name>A0A9P7Z1J6_9HELO</name>
<dbReference type="InterPro" id="IPR038883">
    <property type="entry name" value="AN11006-like"/>
</dbReference>
<dbReference type="OrthoDB" id="5420711at2759"/>
<reference evidence="2" key="1">
    <citation type="journal article" date="2021" name="IMA Fungus">
        <title>Genomic characterization of three marine fungi, including Emericellopsis atlantica sp. nov. with signatures of a generalist lifestyle and marine biomass degradation.</title>
        <authorList>
            <person name="Hagestad O.C."/>
            <person name="Hou L."/>
            <person name="Andersen J.H."/>
            <person name="Hansen E.H."/>
            <person name="Altermark B."/>
            <person name="Li C."/>
            <person name="Kuhnert E."/>
            <person name="Cox R.J."/>
            <person name="Crous P.W."/>
            <person name="Spatafora J.W."/>
            <person name="Lail K."/>
            <person name="Amirebrahimi M."/>
            <person name="Lipzen A."/>
            <person name="Pangilinan J."/>
            <person name="Andreopoulos W."/>
            <person name="Hayes R.D."/>
            <person name="Ng V."/>
            <person name="Grigoriev I.V."/>
            <person name="Jackson S.A."/>
            <person name="Sutton T.D.S."/>
            <person name="Dobson A.D.W."/>
            <person name="Rama T."/>
        </authorList>
    </citation>
    <scope>NUCLEOTIDE SEQUENCE</scope>
    <source>
        <strain evidence="2">TRa3180A</strain>
    </source>
</reference>
<dbReference type="PANTHER" id="PTHR42085">
    <property type="entry name" value="F-BOX DOMAIN-CONTAINING PROTEIN"/>
    <property type="match status" value="1"/>
</dbReference>
<dbReference type="AlphaFoldDB" id="A0A9P7Z1J6"/>
<dbReference type="EMBL" id="MU253960">
    <property type="protein sequence ID" value="KAG9243667.1"/>
    <property type="molecule type" value="Genomic_DNA"/>
</dbReference>
<sequence length="273" mass="31812">MLEVSTFESIPVEIRIVIYEHLLNDNHHKELQIRNERPDKFFKRENVSRTVYYVAERSLYRPTRRTTYHTTSNIDMHTSIMRVNRKVYGETARILYGTHTFSFDRDIEAIVPFLGDLEPETRSLVKGISLLKDGRIWNLDSDRCQWMEACDFIGNHLQLESLTLVVEGRQPVLKTPARPKLTTSDFRSLLKVQYEPLDWVWQLFAIKGLTKLHIISRIQQCHISMPYSSAMAFFIAFSASIEDAFSEFLIAELVGVIRGTRNDKLFLTPKPEV</sequence>
<accession>A0A9P7Z1J6</accession>
<dbReference type="InterPro" id="IPR056632">
    <property type="entry name" value="DUF7730"/>
</dbReference>